<evidence type="ECO:0000256" key="8">
    <source>
        <dbReference type="ARBA" id="ARBA00022692"/>
    </source>
</evidence>
<keyword evidence="9 12" id="KW-0201">Cytochrome c-type biogenesis</keyword>
<keyword evidence="14" id="KW-1185">Reference proteome</keyword>
<dbReference type="EMBL" id="JAXAFO010000042">
    <property type="protein sequence ID" value="MDX6851170.1"/>
    <property type="molecule type" value="Genomic_DNA"/>
</dbReference>
<protein>
    <recommendedName>
        <fullName evidence="4 12">Heme exporter protein D</fullName>
    </recommendedName>
</protein>
<dbReference type="PANTHER" id="PTHR37531">
    <property type="entry name" value="HEME EXPORTER PROTEIN D"/>
    <property type="match status" value="1"/>
</dbReference>
<evidence type="ECO:0000256" key="12">
    <source>
        <dbReference type="RuleBase" id="RU363101"/>
    </source>
</evidence>
<evidence type="ECO:0000256" key="6">
    <source>
        <dbReference type="ARBA" id="ARBA00022475"/>
    </source>
</evidence>
<evidence type="ECO:0000256" key="7">
    <source>
        <dbReference type="ARBA" id="ARBA00022519"/>
    </source>
</evidence>
<keyword evidence="10 12" id="KW-1133">Transmembrane helix</keyword>
<comment type="function">
    <text evidence="1 12">Required for the export of heme to the periplasm for the biogenesis of c-type cytochromes.</text>
</comment>
<dbReference type="Proteomes" id="UP001273505">
    <property type="component" value="Unassembled WGS sequence"/>
</dbReference>
<accession>A0ABU4S1V9</accession>
<comment type="caution">
    <text evidence="13">The sequence shown here is derived from an EMBL/GenBank/DDBJ whole genome shotgun (WGS) entry which is preliminary data.</text>
</comment>
<reference evidence="13 14" key="1">
    <citation type="submission" date="2023-11" db="EMBL/GenBank/DDBJ databases">
        <title>Gilvimarinus fulvus sp. nov., isolated from the surface of Kelp.</title>
        <authorList>
            <person name="Sun Y.Y."/>
            <person name="Gong Y."/>
            <person name="Du Z.J."/>
        </authorList>
    </citation>
    <scope>NUCLEOTIDE SEQUENCE [LARGE SCALE GENOMIC DNA]</scope>
    <source>
        <strain evidence="13 14">SDUM040013</strain>
    </source>
</reference>
<comment type="subcellular location">
    <subcellularLocation>
        <location evidence="2 12">Cell inner membrane</location>
        <topology evidence="2 12">Single-pass membrane protein</topology>
    </subcellularLocation>
</comment>
<evidence type="ECO:0000256" key="4">
    <source>
        <dbReference type="ARBA" id="ARBA00016461"/>
    </source>
</evidence>
<keyword evidence="5 12" id="KW-0813">Transport</keyword>
<proteinExistence type="inferred from homology"/>
<comment type="similarity">
    <text evidence="3 12">Belongs to the CcmD/CycX/HelD family.</text>
</comment>
<sequence>MPAFKFESLADFLYMSGHGIYVWSCTAIAVVLLGGLILHPLWLQKRQFKKMRSQQALIDAQAIKHQQVNNNT</sequence>
<name>A0ABU4S1V9_9GAMM</name>
<evidence type="ECO:0000256" key="10">
    <source>
        <dbReference type="ARBA" id="ARBA00022989"/>
    </source>
</evidence>
<keyword evidence="11 12" id="KW-0472">Membrane</keyword>
<evidence type="ECO:0000256" key="9">
    <source>
        <dbReference type="ARBA" id="ARBA00022748"/>
    </source>
</evidence>
<evidence type="ECO:0000256" key="1">
    <source>
        <dbReference type="ARBA" id="ARBA00002442"/>
    </source>
</evidence>
<keyword evidence="6 12" id="KW-1003">Cell membrane</keyword>
<evidence type="ECO:0000313" key="13">
    <source>
        <dbReference type="EMBL" id="MDX6851170.1"/>
    </source>
</evidence>
<dbReference type="InterPro" id="IPR052075">
    <property type="entry name" value="Heme_exporter_D"/>
</dbReference>
<dbReference type="RefSeq" id="WP_302721804.1">
    <property type="nucleotide sequence ID" value="NZ_JAULRU010000418.1"/>
</dbReference>
<organism evidence="13 14">
    <name type="scientific">Gilvimarinus gilvus</name>
    <dbReference type="NCBI Taxonomy" id="3058038"/>
    <lineage>
        <taxon>Bacteria</taxon>
        <taxon>Pseudomonadati</taxon>
        <taxon>Pseudomonadota</taxon>
        <taxon>Gammaproteobacteria</taxon>
        <taxon>Cellvibrionales</taxon>
        <taxon>Cellvibrionaceae</taxon>
        <taxon>Gilvimarinus</taxon>
    </lineage>
</organism>
<dbReference type="Pfam" id="PF04995">
    <property type="entry name" value="CcmD"/>
    <property type="match status" value="1"/>
</dbReference>
<keyword evidence="7 12" id="KW-0997">Cell inner membrane</keyword>
<gene>
    <name evidence="13" type="primary">ccmD</name>
    <name evidence="13" type="ORF">SCD92_17460</name>
</gene>
<evidence type="ECO:0000256" key="11">
    <source>
        <dbReference type="ARBA" id="ARBA00023136"/>
    </source>
</evidence>
<feature type="transmembrane region" description="Helical" evidence="12">
    <location>
        <begin position="20"/>
        <end position="43"/>
    </location>
</feature>
<keyword evidence="8 12" id="KW-0812">Transmembrane</keyword>
<evidence type="ECO:0000256" key="3">
    <source>
        <dbReference type="ARBA" id="ARBA00008741"/>
    </source>
</evidence>
<dbReference type="InterPro" id="IPR007078">
    <property type="entry name" value="Haem_export_protD_CcmD"/>
</dbReference>
<evidence type="ECO:0000313" key="14">
    <source>
        <dbReference type="Proteomes" id="UP001273505"/>
    </source>
</evidence>
<evidence type="ECO:0000256" key="2">
    <source>
        <dbReference type="ARBA" id="ARBA00004377"/>
    </source>
</evidence>
<dbReference type="NCBIfam" id="TIGR03141">
    <property type="entry name" value="cytochro_ccmD"/>
    <property type="match status" value="1"/>
</dbReference>
<evidence type="ECO:0000256" key="5">
    <source>
        <dbReference type="ARBA" id="ARBA00022448"/>
    </source>
</evidence>
<dbReference type="PANTHER" id="PTHR37531:SF1">
    <property type="entry name" value="HEME EXPORTER PROTEIN D"/>
    <property type="match status" value="1"/>
</dbReference>